<dbReference type="Proteomes" id="UP001165101">
    <property type="component" value="Unassembled WGS sequence"/>
</dbReference>
<accession>A0ACB5TXH0</accession>
<keyword evidence="2" id="KW-1185">Reference proteome</keyword>
<protein>
    <submittedName>
        <fullName evidence="1">Unnamed protein product</fullName>
    </submittedName>
</protein>
<evidence type="ECO:0000313" key="1">
    <source>
        <dbReference type="EMBL" id="GME97435.1"/>
    </source>
</evidence>
<gene>
    <name evidence="1" type="ORF">Cboi01_000461000</name>
</gene>
<dbReference type="EMBL" id="BSXV01003052">
    <property type="protein sequence ID" value="GME97435.1"/>
    <property type="molecule type" value="Genomic_DNA"/>
</dbReference>
<reference evidence="1" key="1">
    <citation type="submission" date="2023-04" db="EMBL/GenBank/DDBJ databases">
        <title>Candida boidinii NBRC 1967.</title>
        <authorList>
            <person name="Ichikawa N."/>
            <person name="Sato H."/>
            <person name="Tonouchi N."/>
        </authorList>
    </citation>
    <scope>NUCLEOTIDE SEQUENCE</scope>
    <source>
        <strain evidence="1">NBRC 1967</strain>
    </source>
</reference>
<organism evidence="1 2">
    <name type="scientific">Candida boidinii</name>
    <name type="common">Yeast</name>
    <dbReference type="NCBI Taxonomy" id="5477"/>
    <lineage>
        <taxon>Eukaryota</taxon>
        <taxon>Fungi</taxon>
        <taxon>Dikarya</taxon>
        <taxon>Ascomycota</taxon>
        <taxon>Saccharomycotina</taxon>
        <taxon>Pichiomycetes</taxon>
        <taxon>Pichiales</taxon>
        <taxon>Pichiaceae</taxon>
        <taxon>Ogataea</taxon>
        <taxon>Ogataea/Candida clade</taxon>
    </lineage>
</organism>
<proteinExistence type="predicted"/>
<evidence type="ECO:0000313" key="2">
    <source>
        <dbReference type="Proteomes" id="UP001165101"/>
    </source>
</evidence>
<sequence>MVGDACLQEGVGLEAISIAGHLQLNNLIVMYDNNQITCDGSVDLTNTEDINAKFKACGWNVIEIPDANYDILSIVKAMEEAKKSDKPTLINCHTIIGIGAPVQGTAVAHGAAFGDEGVRQVKLFNGFNPDEKFVVSDEVYEFFSDIKQRGITHENNWNRLFNSYKNTYPELGEELQNRIDGKLPKIWKDLIPKQFPIQDTPSRKSGGLVLNPIAENCNSFMVGVADLSPSVNMAWNGKKDFQNPNIKTTCGINGDYSGRYIHMGIREHAMCAIANGIAAYNKNTFIPVTSTFFMFYLYAAPAVRMGSLMELKIIHVGTHDSIGTGEDGPTHQPIALAAFYRSLPNFYYFRPCDSIETAACYETAIEADGISSLISESRQNLKQYPEFSKFELVKKGGYIFQDFNKFNENYDLIIIGVGSEMVFAVESAEILRNKGYNVRVVSFPCQRLFEQQSLEYRHQVLMRDQLVPTVVIEAYASNGWERYATAGINMKTFGKSLPGKSAYKFFGYNSESISGKVDDYLQAIKSNNKIVYEFQDLN</sequence>
<name>A0ACB5TXH0_CANBO</name>
<comment type="caution">
    <text evidence="1">The sequence shown here is derived from an EMBL/GenBank/DDBJ whole genome shotgun (WGS) entry which is preliminary data.</text>
</comment>